<comment type="caution">
    <text evidence="2">The sequence shown here is derived from an EMBL/GenBank/DDBJ whole genome shotgun (WGS) entry which is preliminary data.</text>
</comment>
<dbReference type="Proteomes" id="UP001599542">
    <property type="component" value="Unassembled WGS sequence"/>
</dbReference>
<evidence type="ECO:0000313" key="2">
    <source>
        <dbReference type="EMBL" id="MFE1351412.1"/>
    </source>
</evidence>
<keyword evidence="3" id="KW-1185">Reference proteome</keyword>
<feature type="region of interest" description="Disordered" evidence="1">
    <location>
        <begin position="121"/>
        <end position="149"/>
    </location>
</feature>
<protein>
    <submittedName>
        <fullName evidence="2">Uncharacterized protein</fullName>
    </submittedName>
</protein>
<dbReference type="RefSeq" id="WP_380319933.1">
    <property type="nucleotide sequence ID" value="NZ_JBHYPW010000010.1"/>
</dbReference>
<gene>
    <name evidence="2" type="ORF">ACFW6T_05405</name>
</gene>
<evidence type="ECO:0000313" key="3">
    <source>
        <dbReference type="Proteomes" id="UP001599542"/>
    </source>
</evidence>
<dbReference type="EMBL" id="JBHYPX010000006">
    <property type="protein sequence ID" value="MFE1351412.1"/>
    <property type="molecule type" value="Genomic_DNA"/>
</dbReference>
<organism evidence="2 3">
    <name type="scientific">Kitasatospora phosalacinea</name>
    <dbReference type="NCBI Taxonomy" id="2065"/>
    <lineage>
        <taxon>Bacteria</taxon>
        <taxon>Bacillati</taxon>
        <taxon>Actinomycetota</taxon>
        <taxon>Actinomycetes</taxon>
        <taxon>Kitasatosporales</taxon>
        <taxon>Streptomycetaceae</taxon>
        <taxon>Kitasatospora</taxon>
    </lineage>
</organism>
<proteinExistence type="predicted"/>
<reference evidence="2 3" key="1">
    <citation type="submission" date="2024-09" db="EMBL/GenBank/DDBJ databases">
        <title>The Natural Products Discovery Center: Release of the First 8490 Sequenced Strains for Exploring Actinobacteria Biosynthetic Diversity.</title>
        <authorList>
            <person name="Kalkreuter E."/>
            <person name="Kautsar S.A."/>
            <person name="Yang D."/>
            <person name="Bader C.D."/>
            <person name="Teijaro C.N."/>
            <person name="Fluegel L."/>
            <person name="Davis C.M."/>
            <person name="Simpson J.R."/>
            <person name="Lauterbach L."/>
            <person name="Steele A.D."/>
            <person name="Gui C."/>
            <person name="Meng S."/>
            <person name="Li G."/>
            <person name="Viehrig K."/>
            <person name="Ye F."/>
            <person name="Su P."/>
            <person name="Kiefer A.F."/>
            <person name="Nichols A."/>
            <person name="Cepeda A.J."/>
            <person name="Yan W."/>
            <person name="Fan B."/>
            <person name="Jiang Y."/>
            <person name="Adhikari A."/>
            <person name="Zheng C.-J."/>
            <person name="Schuster L."/>
            <person name="Cowan T.M."/>
            <person name="Smanski M.J."/>
            <person name="Chevrette M.G."/>
            <person name="De Carvalho L.P.S."/>
            <person name="Shen B."/>
        </authorList>
    </citation>
    <scope>NUCLEOTIDE SEQUENCE [LARGE SCALE GENOMIC DNA]</scope>
    <source>
        <strain evidence="2 3">NPDC058753</strain>
    </source>
</reference>
<accession>A0ABW6GFC9</accession>
<sequence length="327" mass="34195">MIVENGPGPARPLRYGWGPSGRRLAEQGRWEELLQRFRLARALGDPLSGPLGHLVAYGAPAALAARLFDPDGGPGAPATAADHDAGPLWEVLATRHPRPVLDALPLPPAIHRLAAHTRALLGEDPGDGAPDGGAPDRGGVPYRLQPWEDGGWERDTRVREYLPGGGARRALHLAPPTREGLAVLELPNPGGRLTGIAATRALAALSDWTTAVCVRGRAADAVAQLAAGPEVTGGHLPFAALYPALVHLASARPDRGAAQGRLAVWQLLAAIDGTPAPDRTAADALVARLRCLTWTEPADDLRHLHLALEDPATGLAWALSGTTPEPA</sequence>
<name>A0ABW6GFC9_9ACTN</name>
<evidence type="ECO:0000256" key="1">
    <source>
        <dbReference type="SAM" id="MobiDB-lite"/>
    </source>
</evidence>